<dbReference type="EMBL" id="BAAAQD010000024">
    <property type="protein sequence ID" value="GAA1554130.1"/>
    <property type="molecule type" value="Genomic_DNA"/>
</dbReference>
<evidence type="ECO:0000256" key="4">
    <source>
        <dbReference type="ARBA" id="ARBA00022741"/>
    </source>
</evidence>
<dbReference type="PANTHER" id="PTHR12358:SF106">
    <property type="entry name" value="LIPID KINASE YEGS"/>
    <property type="match status" value="1"/>
</dbReference>
<protein>
    <submittedName>
        <fullName evidence="11">Diacylglycerol kinase family protein</fullName>
    </submittedName>
</protein>
<name>A0ABP4N1Q3_9ACTN</name>
<keyword evidence="5 11" id="KW-0418">Kinase</keyword>
<accession>A0ABP4N1Q3</accession>
<reference evidence="12" key="1">
    <citation type="journal article" date="2019" name="Int. J. Syst. Evol. Microbiol.">
        <title>The Global Catalogue of Microorganisms (GCM) 10K type strain sequencing project: providing services to taxonomists for standard genome sequencing and annotation.</title>
        <authorList>
            <consortium name="The Broad Institute Genomics Platform"/>
            <consortium name="The Broad Institute Genome Sequencing Center for Infectious Disease"/>
            <person name="Wu L."/>
            <person name="Ma J."/>
        </authorList>
    </citation>
    <scope>NUCLEOTIDE SEQUENCE [LARGE SCALE GENOMIC DNA]</scope>
    <source>
        <strain evidence="12">JCM 15933</strain>
    </source>
</reference>
<dbReference type="RefSeq" id="WP_344510156.1">
    <property type="nucleotide sequence ID" value="NZ_BAAAQD010000024.1"/>
</dbReference>
<comment type="cofactor">
    <cofactor evidence="1">
        <name>Mg(2+)</name>
        <dbReference type="ChEBI" id="CHEBI:18420"/>
    </cofactor>
</comment>
<keyword evidence="8" id="KW-1208">Phospholipid metabolism</keyword>
<feature type="domain" description="DAGKc" evidence="10">
    <location>
        <begin position="1"/>
        <end position="129"/>
    </location>
</feature>
<dbReference type="GO" id="GO:0016301">
    <property type="term" value="F:kinase activity"/>
    <property type="evidence" value="ECO:0007669"/>
    <property type="project" value="UniProtKB-KW"/>
</dbReference>
<keyword evidence="6" id="KW-0067">ATP-binding</keyword>
<keyword evidence="7" id="KW-0443">Lipid metabolism</keyword>
<dbReference type="Pfam" id="PF00781">
    <property type="entry name" value="DAGK_cat"/>
    <property type="match status" value="1"/>
</dbReference>
<dbReference type="InterPro" id="IPR045540">
    <property type="entry name" value="YegS/DAGK_C"/>
</dbReference>
<dbReference type="InterPro" id="IPR001206">
    <property type="entry name" value="Diacylglycerol_kinase_cat_dom"/>
</dbReference>
<keyword evidence="12" id="KW-1185">Reference proteome</keyword>
<evidence type="ECO:0000313" key="12">
    <source>
        <dbReference type="Proteomes" id="UP001501470"/>
    </source>
</evidence>
<keyword evidence="3" id="KW-0808">Transferase</keyword>
<evidence type="ECO:0000259" key="10">
    <source>
        <dbReference type="PROSITE" id="PS50146"/>
    </source>
</evidence>
<feature type="compositionally biased region" description="Pro residues" evidence="9">
    <location>
        <begin position="301"/>
        <end position="311"/>
    </location>
</feature>
<evidence type="ECO:0000256" key="6">
    <source>
        <dbReference type="ARBA" id="ARBA00022840"/>
    </source>
</evidence>
<evidence type="ECO:0000256" key="7">
    <source>
        <dbReference type="ARBA" id="ARBA00023209"/>
    </source>
</evidence>
<evidence type="ECO:0000256" key="9">
    <source>
        <dbReference type="SAM" id="MobiDB-lite"/>
    </source>
</evidence>
<sequence>MTSSAVIVNPSKVLDLDERRREICDLLGEAGWPEPLWLTTTPEDPGCGMAVQAVEAGVDVAFVCGGDGTVMAVASVLAGTDVALALVPSGTGNLLATNLGITRDVRAAVEVAIHGDRRRIDVGIVDGADTSTGHPGTFTVMAGMGFDAEMLDATPDTAKRRFGWLAYVAAGARRLSRKRVLMRIRLDGGRWIRRRARGVLVANVGRLQGGIPLLPDARPDDGWLDVAVLTPRDLTDWIMLGWGVVMRRGGTRQLETFRARKVEVHTGQDQARELDGDVVAPARMLVARIAPAALTLCVPRTPAPLEPPESPAAPEAARVTRPRGA</sequence>
<dbReference type="SMART" id="SM00046">
    <property type="entry name" value="DAGKc"/>
    <property type="match status" value="1"/>
</dbReference>
<dbReference type="PANTHER" id="PTHR12358">
    <property type="entry name" value="SPHINGOSINE KINASE"/>
    <property type="match status" value="1"/>
</dbReference>
<dbReference type="SUPFAM" id="SSF111331">
    <property type="entry name" value="NAD kinase/diacylglycerol kinase-like"/>
    <property type="match status" value="1"/>
</dbReference>
<dbReference type="InterPro" id="IPR050187">
    <property type="entry name" value="Lipid_Phosphate_FormReg"/>
</dbReference>
<evidence type="ECO:0000256" key="1">
    <source>
        <dbReference type="ARBA" id="ARBA00001946"/>
    </source>
</evidence>
<dbReference type="Gene3D" id="3.40.50.10330">
    <property type="entry name" value="Probable inorganic polyphosphate/atp-NAD kinase, domain 1"/>
    <property type="match status" value="1"/>
</dbReference>
<evidence type="ECO:0000256" key="5">
    <source>
        <dbReference type="ARBA" id="ARBA00022777"/>
    </source>
</evidence>
<comment type="similarity">
    <text evidence="2">Belongs to the diacylglycerol/lipid kinase family.</text>
</comment>
<organism evidence="11 12">
    <name type="scientific">Dactylosporangium maewongense</name>
    <dbReference type="NCBI Taxonomy" id="634393"/>
    <lineage>
        <taxon>Bacteria</taxon>
        <taxon>Bacillati</taxon>
        <taxon>Actinomycetota</taxon>
        <taxon>Actinomycetes</taxon>
        <taxon>Micromonosporales</taxon>
        <taxon>Micromonosporaceae</taxon>
        <taxon>Dactylosporangium</taxon>
    </lineage>
</organism>
<evidence type="ECO:0000256" key="3">
    <source>
        <dbReference type="ARBA" id="ARBA00022679"/>
    </source>
</evidence>
<dbReference type="InterPro" id="IPR016064">
    <property type="entry name" value="NAD/diacylglycerol_kinase_sf"/>
</dbReference>
<dbReference type="Proteomes" id="UP001501470">
    <property type="component" value="Unassembled WGS sequence"/>
</dbReference>
<feature type="region of interest" description="Disordered" evidence="9">
    <location>
        <begin position="301"/>
        <end position="325"/>
    </location>
</feature>
<keyword evidence="4" id="KW-0547">Nucleotide-binding</keyword>
<keyword evidence="7" id="KW-0444">Lipid biosynthesis</keyword>
<comment type="caution">
    <text evidence="11">The sequence shown here is derived from an EMBL/GenBank/DDBJ whole genome shotgun (WGS) entry which is preliminary data.</text>
</comment>
<dbReference type="Gene3D" id="2.60.200.40">
    <property type="match status" value="1"/>
</dbReference>
<dbReference type="PROSITE" id="PS50146">
    <property type="entry name" value="DAGK"/>
    <property type="match status" value="1"/>
</dbReference>
<keyword evidence="7" id="KW-0594">Phospholipid biosynthesis</keyword>
<evidence type="ECO:0000256" key="8">
    <source>
        <dbReference type="ARBA" id="ARBA00023264"/>
    </source>
</evidence>
<gene>
    <name evidence="11" type="ORF">GCM10009827_088590</name>
</gene>
<proteinExistence type="inferred from homology"/>
<evidence type="ECO:0000313" key="11">
    <source>
        <dbReference type="EMBL" id="GAA1554130.1"/>
    </source>
</evidence>
<dbReference type="InterPro" id="IPR017438">
    <property type="entry name" value="ATP-NAD_kinase_N"/>
</dbReference>
<dbReference type="Pfam" id="PF19279">
    <property type="entry name" value="YegS_C"/>
    <property type="match status" value="1"/>
</dbReference>
<evidence type="ECO:0000256" key="2">
    <source>
        <dbReference type="ARBA" id="ARBA00005983"/>
    </source>
</evidence>